<dbReference type="OrthoDB" id="5419086at2"/>
<dbReference type="PANTHER" id="PTHR42709:SF4">
    <property type="entry name" value="INNER MEMBRANE PROTEIN YQAA"/>
    <property type="match status" value="1"/>
</dbReference>
<evidence type="ECO:0000313" key="3">
    <source>
        <dbReference type="EMBL" id="RDU61924.1"/>
    </source>
</evidence>
<feature type="transmembrane region" description="Helical" evidence="1">
    <location>
        <begin position="42"/>
        <end position="71"/>
    </location>
</feature>
<sequence>METLESLGLVGLLLVCFLASSLYPLGSEVFVLGFVSLGYSESIVWCVATFGNTLGALTTYAIGYFGNDYLLNRYFKNTSQKIHRYQDKIQKYGFCFAFFSFLPFLGDVFALALGVYQYSFIKAVFFIALGKGLRYLVLLGAFSWWQAAG</sequence>
<dbReference type="PANTHER" id="PTHR42709">
    <property type="entry name" value="ALKALINE PHOSPHATASE LIKE PROTEIN"/>
    <property type="match status" value="1"/>
</dbReference>
<keyword evidence="4" id="KW-1185">Reference proteome</keyword>
<dbReference type="RefSeq" id="WP_115552159.1">
    <property type="nucleotide sequence ID" value="NZ_CAONBV010000020.1"/>
</dbReference>
<feature type="transmembrane region" description="Helical" evidence="1">
    <location>
        <begin position="124"/>
        <end position="145"/>
    </location>
</feature>
<organism evidence="3 4">
    <name type="scientific">Helicobacter ganmani</name>
    <dbReference type="NCBI Taxonomy" id="60246"/>
    <lineage>
        <taxon>Bacteria</taxon>
        <taxon>Pseudomonadati</taxon>
        <taxon>Campylobacterota</taxon>
        <taxon>Epsilonproteobacteria</taxon>
        <taxon>Campylobacterales</taxon>
        <taxon>Helicobacteraceae</taxon>
        <taxon>Helicobacter</taxon>
    </lineage>
</organism>
<accession>A0A3D8IAY2</accession>
<dbReference type="InterPro" id="IPR032816">
    <property type="entry name" value="VTT_dom"/>
</dbReference>
<protein>
    <submittedName>
        <fullName evidence="3">DedA family protein</fullName>
    </submittedName>
</protein>
<dbReference type="GeneID" id="82536306"/>
<evidence type="ECO:0000259" key="2">
    <source>
        <dbReference type="Pfam" id="PF09335"/>
    </source>
</evidence>
<dbReference type="Pfam" id="PF09335">
    <property type="entry name" value="VTT_dom"/>
    <property type="match status" value="1"/>
</dbReference>
<evidence type="ECO:0000313" key="4">
    <source>
        <dbReference type="Proteomes" id="UP000256650"/>
    </source>
</evidence>
<keyword evidence="1" id="KW-0472">Membrane</keyword>
<comment type="caution">
    <text evidence="3">The sequence shown here is derived from an EMBL/GenBank/DDBJ whole genome shotgun (WGS) entry which is preliminary data.</text>
</comment>
<dbReference type="Proteomes" id="UP000256650">
    <property type="component" value="Unassembled WGS sequence"/>
</dbReference>
<dbReference type="AlphaFoldDB" id="A0A3D8IAY2"/>
<keyword evidence="1" id="KW-1133">Transmembrane helix</keyword>
<name>A0A3D8IAY2_9HELI</name>
<dbReference type="EMBL" id="NXLS01000010">
    <property type="protein sequence ID" value="RDU61924.1"/>
    <property type="molecule type" value="Genomic_DNA"/>
</dbReference>
<dbReference type="InterPro" id="IPR051311">
    <property type="entry name" value="DedA_domain"/>
</dbReference>
<keyword evidence="1" id="KW-0812">Transmembrane</keyword>
<gene>
    <name evidence="3" type="ORF">CQA43_08440</name>
</gene>
<feature type="domain" description="VTT" evidence="2">
    <location>
        <begin position="33"/>
        <end position="141"/>
    </location>
</feature>
<reference evidence="3 4" key="1">
    <citation type="submission" date="2018-04" db="EMBL/GenBank/DDBJ databases">
        <title>Novel Campyloabacter and Helicobacter Species and Strains.</title>
        <authorList>
            <person name="Mannion A.J."/>
            <person name="Shen Z."/>
            <person name="Fox J.G."/>
        </authorList>
    </citation>
    <scope>NUCLEOTIDE SEQUENCE [LARGE SCALE GENOMIC DNA]</scope>
    <source>
        <strain evidence="3 4">MIT 99-5101</strain>
    </source>
</reference>
<feature type="transmembrane region" description="Helical" evidence="1">
    <location>
        <begin position="92"/>
        <end position="118"/>
    </location>
</feature>
<evidence type="ECO:0000256" key="1">
    <source>
        <dbReference type="SAM" id="Phobius"/>
    </source>
</evidence>
<proteinExistence type="predicted"/>